<keyword evidence="3" id="KW-1185">Reference proteome</keyword>
<dbReference type="InterPro" id="IPR057611">
    <property type="entry name" value="PIEZO_dom"/>
</dbReference>
<dbReference type="AlphaFoldDB" id="A0A4S8KCG5"/>
<dbReference type="GO" id="GO:0050982">
    <property type="term" value="P:detection of mechanical stimulus"/>
    <property type="evidence" value="ECO:0007669"/>
    <property type="project" value="TreeGrafter"/>
</dbReference>
<dbReference type="PANTHER" id="PTHR13167:SF25">
    <property type="entry name" value="PIEZO-TYPE MECHANOSENSITIVE ION CHANNEL COMPONENT"/>
    <property type="match status" value="1"/>
</dbReference>
<dbReference type="PANTHER" id="PTHR13167">
    <property type="entry name" value="PIEZO-TYPE MECHANOSENSITIVE ION CHANNEL COMPONENT"/>
    <property type="match status" value="1"/>
</dbReference>
<dbReference type="GO" id="GO:0042391">
    <property type="term" value="P:regulation of membrane potential"/>
    <property type="evidence" value="ECO:0007669"/>
    <property type="project" value="TreeGrafter"/>
</dbReference>
<feature type="domain" description="Piezo-type mechanosensitive ion channel homolog" evidence="1">
    <location>
        <begin position="30"/>
        <end position="70"/>
    </location>
</feature>
<evidence type="ECO:0000313" key="3">
    <source>
        <dbReference type="Proteomes" id="UP000317650"/>
    </source>
</evidence>
<dbReference type="InterPro" id="IPR027272">
    <property type="entry name" value="Piezo"/>
</dbReference>
<accession>A0A4S8KCG5</accession>
<protein>
    <recommendedName>
        <fullName evidence="1">Piezo-type mechanosensitive ion channel homolog domain-containing protein</fullName>
    </recommendedName>
</protein>
<reference evidence="2 3" key="1">
    <citation type="journal article" date="2019" name="Nat. Plants">
        <title>Genome sequencing of Musa balbisiana reveals subgenome evolution and function divergence in polyploid bananas.</title>
        <authorList>
            <person name="Yao X."/>
        </authorList>
    </citation>
    <scope>NUCLEOTIDE SEQUENCE [LARGE SCALE GENOMIC DNA]</scope>
    <source>
        <strain evidence="3">cv. DH-PKW</strain>
        <tissue evidence="2">Leaves</tissue>
    </source>
</reference>
<evidence type="ECO:0000313" key="2">
    <source>
        <dbReference type="EMBL" id="THU72852.1"/>
    </source>
</evidence>
<comment type="caution">
    <text evidence="2">The sequence shown here is derived from an EMBL/GenBank/DDBJ whole genome shotgun (WGS) entry which is preliminary data.</text>
</comment>
<dbReference type="GO" id="GO:0005261">
    <property type="term" value="F:monoatomic cation channel activity"/>
    <property type="evidence" value="ECO:0007669"/>
    <property type="project" value="TreeGrafter"/>
</dbReference>
<evidence type="ECO:0000259" key="1">
    <source>
        <dbReference type="Pfam" id="PF25288"/>
    </source>
</evidence>
<proteinExistence type="predicted"/>
<dbReference type="GO" id="GO:0016020">
    <property type="term" value="C:membrane"/>
    <property type="evidence" value="ECO:0007669"/>
    <property type="project" value="InterPro"/>
</dbReference>
<dbReference type="GO" id="GO:0008381">
    <property type="term" value="F:mechanosensitive monoatomic ion channel activity"/>
    <property type="evidence" value="ECO:0007669"/>
    <property type="project" value="InterPro"/>
</dbReference>
<dbReference type="STRING" id="52838.A0A4S8KCG5"/>
<dbReference type="GO" id="GO:0071260">
    <property type="term" value="P:cellular response to mechanical stimulus"/>
    <property type="evidence" value="ECO:0007669"/>
    <property type="project" value="TreeGrafter"/>
</dbReference>
<dbReference type="EMBL" id="PYDT01000001">
    <property type="protein sequence ID" value="THU72852.1"/>
    <property type="molecule type" value="Genomic_DNA"/>
</dbReference>
<dbReference type="Pfam" id="PF25288">
    <property type="entry name" value="PIEZO"/>
    <property type="match status" value="1"/>
</dbReference>
<gene>
    <name evidence="2" type="ORF">C4D60_Mb04t16590</name>
</gene>
<organism evidence="2 3">
    <name type="scientific">Musa balbisiana</name>
    <name type="common">Banana</name>
    <dbReference type="NCBI Taxonomy" id="52838"/>
    <lineage>
        <taxon>Eukaryota</taxon>
        <taxon>Viridiplantae</taxon>
        <taxon>Streptophyta</taxon>
        <taxon>Embryophyta</taxon>
        <taxon>Tracheophyta</taxon>
        <taxon>Spermatophyta</taxon>
        <taxon>Magnoliopsida</taxon>
        <taxon>Liliopsida</taxon>
        <taxon>Zingiberales</taxon>
        <taxon>Musaceae</taxon>
        <taxon>Musa</taxon>
    </lineage>
</organism>
<name>A0A4S8KCG5_MUSBA</name>
<dbReference type="Proteomes" id="UP000317650">
    <property type="component" value="Chromosome 4"/>
</dbReference>
<sequence length="122" mass="13666">MPLSDLHLVNCASHVYIFIDEEFIKHQCYLWLAGLPQHASYVDFVEIGVLVCFCALQNHGFDILCSFSAILQHTPRPPLGFSILKAGLKKSVLLSVYNSPSSRDTQCFSSSHGNIRMRIHAC</sequence>